<accession>A0A1Y1ZYB7</accession>
<feature type="transmembrane region" description="Helical" evidence="11">
    <location>
        <begin position="253"/>
        <end position="275"/>
    </location>
</feature>
<feature type="transmembrane region" description="Helical" evidence="11">
    <location>
        <begin position="149"/>
        <end position="173"/>
    </location>
</feature>
<comment type="similarity">
    <text evidence="2">Belongs to the tellurite-resistance/dicarboxylate transporter (TDT) family.</text>
</comment>
<feature type="transmembrane region" description="Helical" evidence="11">
    <location>
        <begin position="118"/>
        <end position="143"/>
    </location>
</feature>
<gene>
    <name evidence="12" type="ORF">BCR34DRAFT_478101</name>
</gene>
<evidence type="ECO:0000256" key="3">
    <source>
        <dbReference type="ARBA" id="ARBA00022448"/>
    </source>
</evidence>
<keyword evidence="7 11" id="KW-0472">Membrane</keyword>
<evidence type="ECO:0000313" key="13">
    <source>
        <dbReference type="Proteomes" id="UP000193144"/>
    </source>
</evidence>
<evidence type="ECO:0000256" key="8">
    <source>
        <dbReference type="ARBA" id="ARBA00056100"/>
    </source>
</evidence>
<dbReference type="Gene3D" id="1.50.10.150">
    <property type="entry name" value="Voltage-dependent anion channel"/>
    <property type="match status" value="1"/>
</dbReference>
<dbReference type="PANTHER" id="PTHR31686:SF1">
    <property type="entry name" value="SULFITE EFFLUX PUMP SSU1"/>
    <property type="match status" value="1"/>
</dbReference>
<keyword evidence="6 11" id="KW-1133">Transmembrane helix</keyword>
<dbReference type="STRING" id="1231657.A0A1Y1ZYB7"/>
<feature type="region of interest" description="Disordered" evidence="10">
    <location>
        <begin position="1"/>
        <end position="23"/>
    </location>
</feature>
<dbReference type="OrthoDB" id="1099at2759"/>
<dbReference type="AlphaFoldDB" id="A0A1Y1ZYB7"/>
<keyword evidence="3" id="KW-0813">Transport</keyword>
<feature type="transmembrane region" description="Helical" evidence="11">
    <location>
        <begin position="214"/>
        <end position="241"/>
    </location>
</feature>
<evidence type="ECO:0000256" key="5">
    <source>
        <dbReference type="ARBA" id="ARBA00022692"/>
    </source>
</evidence>
<evidence type="ECO:0000256" key="11">
    <source>
        <dbReference type="SAM" id="Phobius"/>
    </source>
</evidence>
<name>A0A1Y1ZYB7_9PLEO</name>
<evidence type="ECO:0000256" key="6">
    <source>
        <dbReference type="ARBA" id="ARBA00022989"/>
    </source>
</evidence>
<feature type="transmembrane region" description="Helical" evidence="11">
    <location>
        <begin position="46"/>
        <end position="64"/>
    </location>
</feature>
<dbReference type="EMBL" id="MCFA01000026">
    <property type="protein sequence ID" value="ORY15259.1"/>
    <property type="molecule type" value="Genomic_DNA"/>
</dbReference>
<organism evidence="12 13">
    <name type="scientific">Clohesyomyces aquaticus</name>
    <dbReference type="NCBI Taxonomy" id="1231657"/>
    <lineage>
        <taxon>Eukaryota</taxon>
        <taxon>Fungi</taxon>
        <taxon>Dikarya</taxon>
        <taxon>Ascomycota</taxon>
        <taxon>Pezizomycotina</taxon>
        <taxon>Dothideomycetes</taxon>
        <taxon>Pleosporomycetidae</taxon>
        <taxon>Pleosporales</taxon>
        <taxon>Lindgomycetaceae</taxon>
        <taxon>Clohesyomyces</taxon>
    </lineage>
</organism>
<comment type="subcellular location">
    <subcellularLocation>
        <location evidence="1">Cell membrane</location>
        <topology evidence="1">Multi-pass membrane protein</topology>
    </subcellularLocation>
</comment>
<comment type="function">
    <text evidence="8">Sulphite efflux pump required for the secretion of sulphite as a reducing agent. In the presence of sulphite, cystine in keratin is directly cleaved to cysteine and S-sulphocysteine, and thereby, reduced proteins become accessible to hydrolysis by a variety of secreted endo- and exoproteases. Excretion of sulphite mediated by an efflux pump also represents a detoxification pathway for dermatophytes during infection of the epidermal stratum corneum, hair and nails, which are rich in cysteine.</text>
</comment>
<comment type="caution">
    <text evidence="12">The sequence shown here is derived from an EMBL/GenBank/DDBJ whole genome shotgun (WGS) entry which is preliminary data.</text>
</comment>
<dbReference type="InterPro" id="IPR004695">
    <property type="entry name" value="SLAC1/Mae1/Ssu1/TehA"/>
</dbReference>
<proteinExistence type="inferred from homology"/>
<feature type="transmembrane region" description="Helical" evidence="11">
    <location>
        <begin position="76"/>
        <end position="98"/>
    </location>
</feature>
<evidence type="ECO:0000256" key="1">
    <source>
        <dbReference type="ARBA" id="ARBA00004651"/>
    </source>
</evidence>
<evidence type="ECO:0000256" key="10">
    <source>
        <dbReference type="SAM" id="MobiDB-lite"/>
    </source>
</evidence>
<feature type="transmembrane region" description="Helical" evidence="11">
    <location>
        <begin position="357"/>
        <end position="377"/>
    </location>
</feature>
<evidence type="ECO:0000256" key="4">
    <source>
        <dbReference type="ARBA" id="ARBA00022475"/>
    </source>
</evidence>
<evidence type="ECO:0000313" key="12">
    <source>
        <dbReference type="EMBL" id="ORY15259.1"/>
    </source>
</evidence>
<protein>
    <recommendedName>
        <fullName evidence="9">Sulfite efflux pump SSU1</fullName>
    </recommendedName>
</protein>
<evidence type="ECO:0000256" key="7">
    <source>
        <dbReference type="ARBA" id="ARBA00023136"/>
    </source>
</evidence>
<reference evidence="12 13" key="1">
    <citation type="submission" date="2016-07" db="EMBL/GenBank/DDBJ databases">
        <title>Pervasive Adenine N6-methylation of Active Genes in Fungi.</title>
        <authorList>
            <consortium name="DOE Joint Genome Institute"/>
            <person name="Mondo S.J."/>
            <person name="Dannebaum R.O."/>
            <person name="Kuo R.C."/>
            <person name="Labutti K."/>
            <person name="Haridas S."/>
            <person name="Kuo A."/>
            <person name="Salamov A."/>
            <person name="Ahrendt S.R."/>
            <person name="Lipzen A."/>
            <person name="Sullivan W."/>
            <person name="Andreopoulos W.B."/>
            <person name="Clum A."/>
            <person name="Lindquist E."/>
            <person name="Daum C."/>
            <person name="Ramamoorthy G.K."/>
            <person name="Gryganskyi A."/>
            <person name="Culley D."/>
            <person name="Magnuson J.K."/>
            <person name="James T.Y."/>
            <person name="O'Malley M.A."/>
            <person name="Stajich J.E."/>
            <person name="Spatafora J.W."/>
            <person name="Visel A."/>
            <person name="Grigoriev I.V."/>
        </authorList>
    </citation>
    <scope>NUCLEOTIDE SEQUENCE [LARGE SCALE GENOMIC DNA]</scope>
    <source>
        <strain evidence="12 13">CBS 115471</strain>
    </source>
</reference>
<keyword evidence="5 11" id="KW-0812">Transmembrane</keyword>
<sequence>MAQPRAQRRDQEEDKRAGNSPKTAPRWLIQDRKGWRRAIQNFTPSWYSVTMGTGIVSVLLHSFSTLYPNSSIPLRILSILFFALNTLLFTLITITSLLRYTLYPATWTLMLRHPIQSLFLGTIPMGFATIVNMFTLICVPAWGGVSVQFAWAMWWIDAVISVACCFGLPFQMMTKHKNAHETMTAAWLLPIVAPIVAAASGAVVASALPNPYHALLTIITSYVLWGTGVPLALVVLVIYFHRLAVYKLPSQEVIVSVFLPLGPMGQGGYGIMQLGKVAMKIFPETNTLHSSAGEILYVLGFAVAIILWGFGLVWLFFALASISRSKFPFNMGWWGFTFPIGVFAMSTLTMGEELPSSFFKILGTIIGAIVMLLWLVVATSTVHNLVWGNLIEAPCLKEMAAASAAAPRVPQDA</sequence>
<dbReference type="Proteomes" id="UP000193144">
    <property type="component" value="Unassembled WGS sequence"/>
</dbReference>
<dbReference type="GO" id="GO:0000319">
    <property type="term" value="F:sulfite transmembrane transporter activity"/>
    <property type="evidence" value="ECO:0007669"/>
    <property type="project" value="TreeGrafter"/>
</dbReference>
<feature type="transmembrane region" description="Helical" evidence="11">
    <location>
        <begin position="295"/>
        <end position="319"/>
    </location>
</feature>
<dbReference type="InterPro" id="IPR038665">
    <property type="entry name" value="Voltage-dep_anion_channel_sf"/>
</dbReference>
<dbReference type="GO" id="GO:0005886">
    <property type="term" value="C:plasma membrane"/>
    <property type="evidence" value="ECO:0007669"/>
    <property type="project" value="UniProtKB-SubCell"/>
</dbReference>
<dbReference type="Pfam" id="PF03595">
    <property type="entry name" value="SLAC1"/>
    <property type="match status" value="1"/>
</dbReference>
<feature type="compositionally biased region" description="Basic and acidic residues" evidence="10">
    <location>
        <begin position="7"/>
        <end position="17"/>
    </location>
</feature>
<feature type="transmembrane region" description="Helical" evidence="11">
    <location>
        <begin position="185"/>
        <end position="208"/>
    </location>
</feature>
<dbReference type="FunFam" id="1.50.10.150:FF:000004">
    <property type="entry name" value="Malic acid transporter"/>
    <property type="match status" value="1"/>
</dbReference>
<dbReference type="CDD" id="cd09318">
    <property type="entry name" value="TDT_SSU1"/>
    <property type="match status" value="1"/>
</dbReference>
<dbReference type="PANTHER" id="PTHR31686">
    <property type="match status" value="1"/>
</dbReference>
<feature type="transmembrane region" description="Helical" evidence="11">
    <location>
        <begin position="331"/>
        <end position="351"/>
    </location>
</feature>
<keyword evidence="13" id="KW-1185">Reference proteome</keyword>
<keyword evidence="4" id="KW-1003">Cell membrane</keyword>
<evidence type="ECO:0000256" key="2">
    <source>
        <dbReference type="ARBA" id="ARBA00008566"/>
    </source>
</evidence>
<evidence type="ECO:0000256" key="9">
    <source>
        <dbReference type="ARBA" id="ARBA00072906"/>
    </source>
</evidence>
<dbReference type="InterPro" id="IPR051629">
    <property type="entry name" value="Sulfite_efflux_TDT"/>
</dbReference>